<evidence type="ECO:0000313" key="1">
    <source>
        <dbReference type="EMBL" id="SFM72321.1"/>
    </source>
</evidence>
<sequence>MLPLLIFAKAPVPGQVKTRLIPALGAEGACALYLRLLEHCLQQTADWSGPRLLYCAPDTQHPALQRLATQHGLQLRVQQGEDLGQRMGNALAQHPEGALLIGSDCPELGCQHLQAAAEALRQHDCAILPSKDGGYVLIGLRQPHAAPFAGMQWSHPQVLADTRLRLQQAGLSLWLGETLWDLDEPEDLPRFS</sequence>
<dbReference type="InterPro" id="IPR029044">
    <property type="entry name" value="Nucleotide-diphossugar_trans"/>
</dbReference>
<dbReference type="PANTHER" id="PTHR36529:SF1">
    <property type="entry name" value="GLYCOSYLTRANSFERASE"/>
    <property type="match status" value="1"/>
</dbReference>
<dbReference type="EMBL" id="FOUI01000013">
    <property type="protein sequence ID" value="SFM72321.1"/>
    <property type="molecule type" value="Genomic_DNA"/>
</dbReference>
<dbReference type="RefSeq" id="WP_093477253.1">
    <property type="nucleotide sequence ID" value="NZ_FOUI01000013.1"/>
</dbReference>
<proteinExistence type="predicted"/>
<dbReference type="NCBIfam" id="TIGR04282">
    <property type="entry name" value="glyco_like_cofC"/>
    <property type="match status" value="1"/>
</dbReference>
<dbReference type="AlphaFoldDB" id="A0A1I4T6R7"/>
<evidence type="ECO:0000313" key="2">
    <source>
        <dbReference type="Proteomes" id="UP000243629"/>
    </source>
</evidence>
<dbReference type="Pfam" id="PF09837">
    <property type="entry name" value="DUF2064"/>
    <property type="match status" value="1"/>
</dbReference>
<organism evidence="1 2">
    <name type="scientific">Halopseudomonas yangmingensis</name>
    <dbReference type="NCBI Taxonomy" id="1720063"/>
    <lineage>
        <taxon>Bacteria</taxon>
        <taxon>Pseudomonadati</taxon>
        <taxon>Pseudomonadota</taxon>
        <taxon>Gammaproteobacteria</taxon>
        <taxon>Pseudomonadales</taxon>
        <taxon>Pseudomonadaceae</taxon>
        <taxon>Halopseudomonas</taxon>
    </lineage>
</organism>
<reference evidence="2" key="1">
    <citation type="submission" date="2016-10" db="EMBL/GenBank/DDBJ databases">
        <authorList>
            <person name="Varghese N."/>
            <person name="Submissions S."/>
        </authorList>
    </citation>
    <scope>NUCLEOTIDE SEQUENCE [LARGE SCALE GENOMIC DNA]</scope>
    <source>
        <strain evidence="2">DSM 24213</strain>
    </source>
</reference>
<evidence type="ECO:0008006" key="3">
    <source>
        <dbReference type="Google" id="ProtNLM"/>
    </source>
</evidence>
<dbReference type="InterPro" id="IPR018641">
    <property type="entry name" value="Trfase_1_rSAM/seldom-assoc"/>
</dbReference>
<name>A0A1I4T6R7_9GAMM</name>
<accession>A0A1I4T6R7</accession>
<dbReference type="SUPFAM" id="SSF53448">
    <property type="entry name" value="Nucleotide-diphospho-sugar transferases"/>
    <property type="match status" value="1"/>
</dbReference>
<gene>
    <name evidence="1" type="ORF">SAMN05216217_11329</name>
</gene>
<keyword evidence="2" id="KW-1185">Reference proteome</keyword>
<dbReference type="Proteomes" id="UP000243629">
    <property type="component" value="Unassembled WGS sequence"/>
</dbReference>
<dbReference type="STRING" id="1720063.SAMN05216217_11329"/>
<dbReference type="OrthoDB" id="9798250at2"/>
<protein>
    <recommendedName>
        <fullName evidence="3">Glycosyltransferase</fullName>
    </recommendedName>
</protein>
<dbReference type="Gene3D" id="3.90.550.10">
    <property type="entry name" value="Spore Coat Polysaccharide Biosynthesis Protein SpsA, Chain A"/>
    <property type="match status" value="1"/>
</dbReference>
<dbReference type="PANTHER" id="PTHR36529">
    <property type="entry name" value="SLL1095 PROTEIN"/>
    <property type="match status" value="1"/>
</dbReference>